<evidence type="ECO:0000313" key="3">
    <source>
        <dbReference type="Proteomes" id="UP000719412"/>
    </source>
</evidence>
<evidence type="ECO:0000256" key="1">
    <source>
        <dbReference type="SAM" id="MobiDB-lite"/>
    </source>
</evidence>
<name>A0A8J6H838_TENMO</name>
<gene>
    <name evidence="2" type="ORF">GEV33_012835</name>
</gene>
<keyword evidence="3" id="KW-1185">Reference proteome</keyword>
<accession>A0A8J6H838</accession>
<dbReference type="Proteomes" id="UP000719412">
    <property type="component" value="Unassembled WGS sequence"/>
</dbReference>
<reference evidence="2" key="1">
    <citation type="journal article" date="2020" name="J Insects Food Feed">
        <title>The yellow mealworm (Tenebrio molitor) genome: a resource for the emerging insects as food and feed industry.</title>
        <authorList>
            <person name="Eriksson T."/>
            <person name="Andere A."/>
            <person name="Kelstrup H."/>
            <person name="Emery V."/>
            <person name="Picard C."/>
        </authorList>
    </citation>
    <scope>NUCLEOTIDE SEQUENCE</scope>
    <source>
        <strain evidence="2">Stoneville</strain>
        <tissue evidence="2">Whole head</tissue>
    </source>
</reference>
<reference evidence="2" key="2">
    <citation type="submission" date="2021-08" db="EMBL/GenBank/DDBJ databases">
        <authorList>
            <person name="Eriksson T."/>
        </authorList>
    </citation>
    <scope>NUCLEOTIDE SEQUENCE</scope>
    <source>
        <strain evidence="2">Stoneville</strain>
        <tissue evidence="2">Whole head</tissue>
    </source>
</reference>
<protein>
    <submittedName>
        <fullName evidence="2">Uncharacterized protein</fullName>
    </submittedName>
</protein>
<proteinExistence type="predicted"/>
<feature type="region of interest" description="Disordered" evidence="1">
    <location>
        <begin position="292"/>
        <end position="313"/>
    </location>
</feature>
<dbReference type="AlphaFoldDB" id="A0A8J6H838"/>
<dbReference type="EMBL" id="JABDTM020027809">
    <property type="protein sequence ID" value="KAH0809954.1"/>
    <property type="molecule type" value="Genomic_DNA"/>
</dbReference>
<comment type="caution">
    <text evidence="2">The sequence shown here is derived from an EMBL/GenBank/DDBJ whole genome shotgun (WGS) entry which is preliminary data.</text>
</comment>
<organism evidence="2 3">
    <name type="scientific">Tenebrio molitor</name>
    <name type="common">Yellow mealworm beetle</name>
    <dbReference type="NCBI Taxonomy" id="7067"/>
    <lineage>
        <taxon>Eukaryota</taxon>
        <taxon>Metazoa</taxon>
        <taxon>Ecdysozoa</taxon>
        <taxon>Arthropoda</taxon>
        <taxon>Hexapoda</taxon>
        <taxon>Insecta</taxon>
        <taxon>Pterygota</taxon>
        <taxon>Neoptera</taxon>
        <taxon>Endopterygota</taxon>
        <taxon>Coleoptera</taxon>
        <taxon>Polyphaga</taxon>
        <taxon>Cucujiformia</taxon>
        <taxon>Tenebrionidae</taxon>
        <taxon>Tenebrio</taxon>
    </lineage>
</organism>
<evidence type="ECO:0000313" key="2">
    <source>
        <dbReference type="EMBL" id="KAH0809954.1"/>
    </source>
</evidence>
<sequence length="329" mass="36335">MEMIYNNVGGVHIRNAKSFIKKFRLVRLLRRSSQRNKSRFLFTSPIRQVEMERLEASPPGALLVVTLSHTTRLQTPDGLTKSFSNGIVHGHGYYDQTASSIKQLSIEVSELHVGEDGELRLTCVATIPGYVNQNEVFADERKTSVIIAIEMTEVPAEAISNNNVSSSCNSRSGSYSFNKTCPLCKKALTLQQINFTLAVYICEDLECNYPVGYDCIVVERKLEDMDKNMENWNAQDEDNLNHWLDEVTAKDNNSGSLTNRDGQTCVSIDLTKSATDDSTAWINGVIEEAVSSAKKEEDASEVTNGGDSAPAPCGASDFDDILNFINNLG</sequence>